<evidence type="ECO:0000313" key="3">
    <source>
        <dbReference type="EMBL" id="EMD97576.1"/>
    </source>
</evidence>
<dbReference type="AlphaFoldDB" id="M2UVH2"/>
<reference evidence="3 4" key="1">
    <citation type="journal article" date="2012" name="PLoS Pathog.">
        <title>Diverse lifestyles and strategies of plant pathogenesis encoded in the genomes of eighteen Dothideomycetes fungi.</title>
        <authorList>
            <person name="Ohm R.A."/>
            <person name="Feau N."/>
            <person name="Henrissat B."/>
            <person name="Schoch C.L."/>
            <person name="Horwitz B.A."/>
            <person name="Barry K.W."/>
            <person name="Condon B.J."/>
            <person name="Copeland A.C."/>
            <person name="Dhillon B."/>
            <person name="Glaser F."/>
            <person name="Hesse C.N."/>
            <person name="Kosti I."/>
            <person name="LaButti K."/>
            <person name="Lindquist E.A."/>
            <person name="Lucas S."/>
            <person name="Salamov A.A."/>
            <person name="Bradshaw R.E."/>
            <person name="Ciuffetti L."/>
            <person name="Hamelin R.C."/>
            <person name="Kema G.H.J."/>
            <person name="Lawrence C."/>
            <person name="Scott J.A."/>
            <person name="Spatafora J.W."/>
            <person name="Turgeon B.G."/>
            <person name="de Wit P.J.G.M."/>
            <person name="Zhong S."/>
            <person name="Goodwin S.B."/>
            <person name="Grigoriev I.V."/>
        </authorList>
    </citation>
    <scope>NUCLEOTIDE SEQUENCE [LARGE SCALE GENOMIC DNA]</scope>
    <source>
        <strain evidence="3">C5</strain>
        <strain evidence="4">C5 / ATCC 48332 / race O</strain>
    </source>
</reference>
<evidence type="ECO:0000256" key="1">
    <source>
        <dbReference type="SAM" id="MobiDB-lite"/>
    </source>
</evidence>
<dbReference type="EMBL" id="KB445569">
    <property type="protein sequence ID" value="EMD96401.1"/>
    <property type="molecule type" value="Genomic_DNA"/>
</dbReference>
<evidence type="ECO:0000313" key="4">
    <source>
        <dbReference type="Proteomes" id="UP000016936"/>
    </source>
</evidence>
<dbReference type="Proteomes" id="UP000016936">
    <property type="component" value="Unassembled WGS sequence"/>
</dbReference>
<sequence>MSEHQPTKRVRLVEQQPSDGGLSQSVSQETALTCPKSLTLPIPSSYNHALGNLKGNFQGKAFQQHGKSWITLISIEYQLSIRRRGISAIDWTSKKLPEVRDDTAILEIIERLLNAA</sequence>
<name>M2UVH2_COCH5</name>
<keyword evidence="4" id="KW-1185">Reference proteome</keyword>
<dbReference type="HOGENOM" id="CLU_2096652_0_0_1"/>
<reference evidence="4" key="3">
    <citation type="journal article" date="2013" name="PLoS Genet.">
        <title>Comparative genome structure, secondary metabolite, and effector coding capacity across Cochliobolus pathogens.</title>
        <authorList>
            <person name="Condon B.J."/>
            <person name="Leng Y."/>
            <person name="Wu D."/>
            <person name="Bushley K.E."/>
            <person name="Ohm R.A."/>
            <person name="Otillar R."/>
            <person name="Martin J."/>
            <person name="Schackwitz W."/>
            <person name="Grimwood J."/>
            <person name="MohdZainudin N."/>
            <person name="Xue C."/>
            <person name="Wang R."/>
            <person name="Manning V.A."/>
            <person name="Dhillon B."/>
            <person name="Tu Z.J."/>
            <person name="Steffenson B.J."/>
            <person name="Salamov A."/>
            <person name="Sun H."/>
            <person name="Lowry S."/>
            <person name="LaButti K."/>
            <person name="Han J."/>
            <person name="Copeland A."/>
            <person name="Lindquist E."/>
            <person name="Barry K."/>
            <person name="Schmutz J."/>
            <person name="Baker S.E."/>
            <person name="Ciuffetti L.M."/>
            <person name="Grigoriev I.V."/>
            <person name="Zhong S."/>
            <person name="Turgeon B.G."/>
        </authorList>
    </citation>
    <scope>NUCLEOTIDE SEQUENCE [LARGE SCALE GENOMIC DNA]</scope>
    <source>
        <strain evidence="4">C5 / ATCC 48332 / race O</strain>
    </source>
</reference>
<dbReference type="EMBL" id="KB445569">
    <property type="protein sequence ID" value="EMD97576.1"/>
    <property type="molecule type" value="Genomic_DNA"/>
</dbReference>
<dbReference type="OrthoDB" id="10278516at2759"/>
<proteinExistence type="predicted"/>
<accession>M2UVH2</accession>
<gene>
    <name evidence="2" type="ORF">COCHEDRAFT_1024948</name>
    <name evidence="3" type="ORF">COCHEDRAFT_1025972</name>
</gene>
<protein>
    <submittedName>
        <fullName evidence="3">Uncharacterized protein</fullName>
    </submittedName>
</protein>
<reference evidence="3" key="2">
    <citation type="submission" date="2012-06" db="EMBL/GenBank/DDBJ databases">
        <title>Comparative genome structure, secondary metabolite and effector coding capacity across Cochliobolus pathogens.</title>
        <authorList>
            <consortium name="US DOE Joint Genome Institute (JGI-PGF)"/>
            <person name="Condon B.J."/>
            <person name="Leng Y."/>
            <person name="Wu D."/>
            <person name="Bushley K.E."/>
            <person name="Ohm R.A."/>
            <person name="Otillar R."/>
            <person name="Martin J."/>
            <person name="Schackwitz W."/>
            <person name="Grimwood J."/>
            <person name="MohdZainudin N."/>
            <person name="Xue C."/>
            <person name="Wang R."/>
            <person name="Dhillon B."/>
            <person name="Tu Z.J."/>
            <person name="Steffenson B.J."/>
            <person name="Salamov A."/>
            <person name="Sun H."/>
            <person name="Lowry S."/>
            <person name="LaButti K."/>
            <person name="Han J."/>
            <person name="Copeland A."/>
            <person name="Lindquist E."/>
            <person name="Lucas S."/>
            <person name="Barry K."/>
            <person name="Schmutz J."/>
            <person name="Baker S."/>
            <person name="Grigoriev I.V."/>
            <person name="Zhong S."/>
            <person name="Turgeon B.G."/>
        </authorList>
    </citation>
    <scope>NUCLEOTIDE SEQUENCE</scope>
    <source>
        <strain evidence="3">C5</strain>
    </source>
</reference>
<evidence type="ECO:0000313" key="2">
    <source>
        <dbReference type="EMBL" id="EMD96401.1"/>
    </source>
</evidence>
<feature type="compositionally biased region" description="Polar residues" evidence="1">
    <location>
        <begin position="15"/>
        <end position="27"/>
    </location>
</feature>
<organism evidence="3 4">
    <name type="scientific">Cochliobolus heterostrophus (strain C5 / ATCC 48332 / race O)</name>
    <name type="common">Southern corn leaf blight fungus</name>
    <name type="synonym">Bipolaris maydis</name>
    <dbReference type="NCBI Taxonomy" id="701091"/>
    <lineage>
        <taxon>Eukaryota</taxon>
        <taxon>Fungi</taxon>
        <taxon>Dikarya</taxon>
        <taxon>Ascomycota</taxon>
        <taxon>Pezizomycotina</taxon>
        <taxon>Dothideomycetes</taxon>
        <taxon>Pleosporomycetidae</taxon>
        <taxon>Pleosporales</taxon>
        <taxon>Pleosporineae</taxon>
        <taxon>Pleosporaceae</taxon>
        <taxon>Bipolaris</taxon>
    </lineage>
</organism>
<feature type="region of interest" description="Disordered" evidence="1">
    <location>
        <begin position="1"/>
        <end position="27"/>
    </location>
</feature>